<sequence length="99" mass="11110">MRGRERNVIKFCKVKPPPLSASHPHTASRSSDLQELLGITDTLDNQSGIPGTIEQQACWELEPRGRASHCFSLCPIFGNNWLSFYRLAADVHTPHFHAL</sequence>
<evidence type="ECO:0000313" key="2">
    <source>
        <dbReference type="Proteomes" id="UP001054945"/>
    </source>
</evidence>
<accession>A0AAV4PU92</accession>
<evidence type="ECO:0000313" key="1">
    <source>
        <dbReference type="EMBL" id="GIX99726.1"/>
    </source>
</evidence>
<proteinExistence type="predicted"/>
<dbReference type="AlphaFoldDB" id="A0AAV4PU92"/>
<dbReference type="Proteomes" id="UP001054945">
    <property type="component" value="Unassembled WGS sequence"/>
</dbReference>
<keyword evidence="2" id="KW-1185">Reference proteome</keyword>
<comment type="caution">
    <text evidence="1">The sequence shown here is derived from an EMBL/GenBank/DDBJ whole genome shotgun (WGS) entry which is preliminary data.</text>
</comment>
<gene>
    <name evidence="1" type="ORF">CEXT_698801</name>
</gene>
<reference evidence="1 2" key="1">
    <citation type="submission" date="2021-06" db="EMBL/GenBank/DDBJ databases">
        <title>Caerostris extrusa draft genome.</title>
        <authorList>
            <person name="Kono N."/>
            <person name="Arakawa K."/>
        </authorList>
    </citation>
    <scope>NUCLEOTIDE SEQUENCE [LARGE SCALE GENOMIC DNA]</scope>
</reference>
<dbReference type="EMBL" id="BPLR01005085">
    <property type="protein sequence ID" value="GIX99726.1"/>
    <property type="molecule type" value="Genomic_DNA"/>
</dbReference>
<organism evidence="1 2">
    <name type="scientific">Caerostris extrusa</name>
    <name type="common">Bark spider</name>
    <name type="synonym">Caerostris bankana</name>
    <dbReference type="NCBI Taxonomy" id="172846"/>
    <lineage>
        <taxon>Eukaryota</taxon>
        <taxon>Metazoa</taxon>
        <taxon>Ecdysozoa</taxon>
        <taxon>Arthropoda</taxon>
        <taxon>Chelicerata</taxon>
        <taxon>Arachnida</taxon>
        <taxon>Araneae</taxon>
        <taxon>Araneomorphae</taxon>
        <taxon>Entelegynae</taxon>
        <taxon>Araneoidea</taxon>
        <taxon>Araneidae</taxon>
        <taxon>Caerostris</taxon>
    </lineage>
</organism>
<protein>
    <submittedName>
        <fullName evidence="1">Uncharacterized protein</fullName>
    </submittedName>
</protein>
<name>A0AAV4PU92_CAEEX</name>